<feature type="chain" id="PRO_5040848574" evidence="2">
    <location>
        <begin position="35"/>
        <end position="260"/>
    </location>
</feature>
<dbReference type="AlphaFoldDB" id="A0A9X2FEW3"/>
<dbReference type="RefSeq" id="WP_252853117.1">
    <property type="nucleotide sequence ID" value="NZ_JAMXLR010000051.1"/>
</dbReference>
<organism evidence="3 4">
    <name type="scientific">Aeoliella straminimaris</name>
    <dbReference type="NCBI Taxonomy" id="2954799"/>
    <lineage>
        <taxon>Bacteria</taxon>
        <taxon>Pseudomonadati</taxon>
        <taxon>Planctomycetota</taxon>
        <taxon>Planctomycetia</taxon>
        <taxon>Pirellulales</taxon>
        <taxon>Lacipirellulaceae</taxon>
        <taxon>Aeoliella</taxon>
    </lineage>
</organism>
<comment type="caution">
    <text evidence="3">The sequence shown here is derived from an EMBL/GenBank/DDBJ whole genome shotgun (WGS) entry which is preliminary data.</text>
</comment>
<accession>A0A9X2FEW3</accession>
<feature type="transmembrane region" description="Helical" evidence="1">
    <location>
        <begin position="91"/>
        <end position="112"/>
    </location>
</feature>
<evidence type="ECO:0000256" key="1">
    <source>
        <dbReference type="SAM" id="Phobius"/>
    </source>
</evidence>
<dbReference type="Proteomes" id="UP001155241">
    <property type="component" value="Unassembled WGS sequence"/>
</dbReference>
<name>A0A9X2FEW3_9BACT</name>
<dbReference type="EMBL" id="JAMXLR010000051">
    <property type="protein sequence ID" value="MCO6045004.1"/>
    <property type="molecule type" value="Genomic_DNA"/>
</dbReference>
<evidence type="ECO:0000256" key="2">
    <source>
        <dbReference type="SAM" id="SignalP"/>
    </source>
</evidence>
<keyword evidence="1" id="KW-0472">Membrane</keyword>
<protein>
    <submittedName>
        <fullName evidence="3">DUF4129 domain-containing protein</fullName>
    </submittedName>
</protein>
<reference evidence="3" key="1">
    <citation type="submission" date="2022-06" db="EMBL/GenBank/DDBJ databases">
        <title>Aeoliella straminimaris, a novel planctomycete from sediments.</title>
        <authorList>
            <person name="Vitorino I.R."/>
            <person name="Lage O.M."/>
        </authorList>
    </citation>
    <scope>NUCLEOTIDE SEQUENCE</scope>
    <source>
        <strain evidence="3">ICT_H6.2</strain>
    </source>
</reference>
<proteinExistence type="predicted"/>
<gene>
    <name evidence="3" type="ORF">NG895_13930</name>
</gene>
<evidence type="ECO:0000313" key="4">
    <source>
        <dbReference type="Proteomes" id="UP001155241"/>
    </source>
</evidence>
<evidence type="ECO:0000313" key="3">
    <source>
        <dbReference type="EMBL" id="MCO6045004.1"/>
    </source>
</evidence>
<sequence>MSVAYMSRFRSNYRCMAVALAVLTWCAMLPPAFAESDFSDANTAIESGKNSLSSAPKIPWYDSETDDFRAAKVEVPKPPRNNRSNFDGYDVLLGLGWLLLAVLLGLLIYLIVRSFLRREVEESIVASVAHAGADIARVEELPVALNKSPADFLDEAQRLYSKGDFAQAIVYLFSHQLLQLDRRHWIRLVKGKTNRQYLREVRRSASPSAGTLADTFYQTVLVFEEVFFGKRLPPRETIEGVWQKIDLFESLVGAREEQAA</sequence>
<keyword evidence="2" id="KW-0732">Signal</keyword>
<keyword evidence="1" id="KW-1133">Transmembrane helix</keyword>
<keyword evidence="4" id="KW-1185">Reference proteome</keyword>
<keyword evidence="1" id="KW-0812">Transmembrane</keyword>
<feature type="signal peptide" evidence="2">
    <location>
        <begin position="1"/>
        <end position="34"/>
    </location>
</feature>